<evidence type="ECO:0000256" key="2">
    <source>
        <dbReference type="ARBA" id="ARBA00022723"/>
    </source>
</evidence>
<dbReference type="SUPFAM" id="SSF51556">
    <property type="entry name" value="Metallo-dependent hydrolases"/>
    <property type="match status" value="1"/>
</dbReference>
<evidence type="ECO:0000256" key="1">
    <source>
        <dbReference type="ARBA" id="ARBA00010716"/>
    </source>
</evidence>
<dbReference type="PANTHER" id="PTHR11113:SF14">
    <property type="entry name" value="N-ACETYLGLUCOSAMINE-6-PHOSPHATE DEACETYLASE"/>
    <property type="match status" value="1"/>
</dbReference>
<proteinExistence type="inferred from homology"/>
<dbReference type="GO" id="GO:0008448">
    <property type="term" value="F:N-acetylglucosamine-6-phosphate deacetylase activity"/>
    <property type="evidence" value="ECO:0007669"/>
    <property type="project" value="UniProtKB-EC"/>
</dbReference>
<keyword evidence="8" id="KW-1185">Reference proteome</keyword>
<comment type="caution">
    <text evidence="7">The sequence shown here is derived from an EMBL/GenBank/DDBJ whole genome shotgun (WGS) entry which is preliminary data.</text>
</comment>
<accession>A0ABV4H175</accession>
<dbReference type="SUPFAM" id="SSF51338">
    <property type="entry name" value="Composite domain of metallo-dependent hydrolases"/>
    <property type="match status" value="1"/>
</dbReference>
<comment type="similarity">
    <text evidence="1 5">Belongs to the metallo-dependent hydrolases superfamily. NagA family.</text>
</comment>
<evidence type="ECO:0000259" key="6">
    <source>
        <dbReference type="Pfam" id="PF01979"/>
    </source>
</evidence>
<dbReference type="Proteomes" id="UP001565927">
    <property type="component" value="Unassembled WGS sequence"/>
</dbReference>
<dbReference type="NCBIfam" id="TIGR00221">
    <property type="entry name" value="nagA"/>
    <property type="match status" value="1"/>
</dbReference>
<evidence type="ECO:0000256" key="4">
    <source>
        <dbReference type="ARBA" id="ARBA00023277"/>
    </source>
</evidence>
<dbReference type="InterPro" id="IPR003764">
    <property type="entry name" value="GlcNAc_6-P_deAcase"/>
</dbReference>
<gene>
    <name evidence="7" type="primary">nagA</name>
    <name evidence="7" type="ORF">AB2L27_06675</name>
</gene>
<dbReference type="EC" id="3.5.1.25" evidence="7"/>
<dbReference type="Gene3D" id="2.30.40.10">
    <property type="entry name" value="Urease, subunit C, domain 1"/>
    <property type="match status" value="1"/>
</dbReference>
<dbReference type="InterPro" id="IPR032466">
    <property type="entry name" value="Metal_Hydrolase"/>
</dbReference>
<dbReference type="InterPro" id="IPR006680">
    <property type="entry name" value="Amidohydro-rel"/>
</dbReference>
<name>A0ABV4H175_9ACTN</name>
<reference evidence="7 8" key="1">
    <citation type="submission" date="2024-07" db="EMBL/GenBank/DDBJ databases">
        <authorList>
            <person name="Thanompreechachai J."/>
            <person name="Duangmal K."/>
        </authorList>
    </citation>
    <scope>NUCLEOTIDE SEQUENCE [LARGE SCALE GENOMIC DNA]</scope>
    <source>
        <strain evidence="7 8">LSe6-4</strain>
    </source>
</reference>
<keyword evidence="4 5" id="KW-0119">Carbohydrate metabolism</keyword>
<sequence length="373" mass="37891">MTVLARGTVHTGTRVLPDGWVLLRGREVLQVGLGPAPTGPAAAEETVEGAHVVPGFVDVHCHGGGGASFGGRGDEAVAAARTVAATHRAHGTTTLVASLVTSPLDELAATLDALADLVVDGELAGVHLEGPWLSPDHRGAHAPDLLRDPDPADLDRLLSTGLVRMVTIAPELPGGLAAVQQITAAGAIASIGHTGADAATTRRAVDAGARWATHLFNAMPPVHHREPGAVPALLDDDRVTVELIADGVHLHPLVVALAARRAGRGRVALVTDAMSATGSADGRYRLGDLNVDVVDGVARLAGGGSIAGSTLTLDRALRFAVTEAGLDLEDALDAVTATPARLLGRTDVGHLDPGARGGAVVLDADLALLRVLT</sequence>
<keyword evidence="2" id="KW-0479">Metal-binding</keyword>
<dbReference type="EMBL" id="JBGFTU010000006">
    <property type="protein sequence ID" value="MEZ0164448.1"/>
    <property type="molecule type" value="Genomic_DNA"/>
</dbReference>
<dbReference type="PANTHER" id="PTHR11113">
    <property type="entry name" value="N-ACETYLGLUCOSAMINE-6-PHOSPHATE DEACETYLASE"/>
    <property type="match status" value="1"/>
</dbReference>
<evidence type="ECO:0000256" key="3">
    <source>
        <dbReference type="ARBA" id="ARBA00022801"/>
    </source>
</evidence>
<evidence type="ECO:0000313" key="7">
    <source>
        <dbReference type="EMBL" id="MEZ0164448.1"/>
    </source>
</evidence>
<organism evidence="7 8">
    <name type="scientific">Kineococcus halophytocola</name>
    <dbReference type="NCBI Taxonomy" id="3234027"/>
    <lineage>
        <taxon>Bacteria</taxon>
        <taxon>Bacillati</taxon>
        <taxon>Actinomycetota</taxon>
        <taxon>Actinomycetes</taxon>
        <taxon>Kineosporiales</taxon>
        <taxon>Kineosporiaceae</taxon>
        <taxon>Kineococcus</taxon>
    </lineage>
</organism>
<protein>
    <submittedName>
        <fullName evidence="7">N-acetylglucosamine-6-phosphate deacetylase</fullName>
        <ecNumber evidence="7">3.5.1.25</ecNumber>
    </submittedName>
</protein>
<dbReference type="InterPro" id="IPR011059">
    <property type="entry name" value="Metal-dep_hydrolase_composite"/>
</dbReference>
<dbReference type="RefSeq" id="WP_370440691.1">
    <property type="nucleotide sequence ID" value="NZ_JBGFTU010000006.1"/>
</dbReference>
<dbReference type="PIRSF" id="PIRSF038994">
    <property type="entry name" value="NagA"/>
    <property type="match status" value="1"/>
</dbReference>
<dbReference type="Pfam" id="PF01979">
    <property type="entry name" value="Amidohydro_1"/>
    <property type="match status" value="1"/>
</dbReference>
<dbReference type="Gene3D" id="3.20.20.140">
    <property type="entry name" value="Metal-dependent hydrolases"/>
    <property type="match status" value="1"/>
</dbReference>
<evidence type="ECO:0000256" key="5">
    <source>
        <dbReference type="PIRNR" id="PIRNR038994"/>
    </source>
</evidence>
<feature type="domain" description="Amidohydrolase-related" evidence="6">
    <location>
        <begin position="52"/>
        <end position="364"/>
    </location>
</feature>
<keyword evidence="3 5" id="KW-0378">Hydrolase</keyword>
<evidence type="ECO:0000313" key="8">
    <source>
        <dbReference type="Proteomes" id="UP001565927"/>
    </source>
</evidence>